<protein>
    <recommendedName>
        <fullName evidence="4">DUF3667 domain-containing protein</fullName>
    </recommendedName>
</protein>
<keyword evidence="1" id="KW-0472">Membrane</keyword>
<dbReference type="RefSeq" id="WP_183308806.1">
    <property type="nucleotide sequence ID" value="NZ_JACIEP010000020.1"/>
</dbReference>
<proteinExistence type="predicted"/>
<feature type="transmembrane region" description="Helical" evidence="1">
    <location>
        <begin position="78"/>
        <end position="99"/>
    </location>
</feature>
<gene>
    <name evidence="2" type="ORF">GGR21_003890</name>
</gene>
<evidence type="ECO:0000256" key="1">
    <source>
        <dbReference type="SAM" id="Phobius"/>
    </source>
</evidence>
<keyword evidence="3" id="KW-1185">Reference proteome</keyword>
<name>A0A840CWH8_9BACT</name>
<reference evidence="2 3" key="1">
    <citation type="submission" date="2020-08" db="EMBL/GenBank/DDBJ databases">
        <title>Genomic Encyclopedia of Type Strains, Phase IV (KMG-IV): sequencing the most valuable type-strain genomes for metagenomic binning, comparative biology and taxonomic classification.</title>
        <authorList>
            <person name="Goeker M."/>
        </authorList>
    </citation>
    <scope>NUCLEOTIDE SEQUENCE [LARGE SCALE GENOMIC DNA]</scope>
    <source>
        <strain evidence="2 3">DSM 104969</strain>
    </source>
</reference>
<dbReference type="Proteomes" id="UP000555103">
    <property type="component" value="Unassembled WGS sequence"/>
</dbReference>
<dbReference type="AlphaFoldDB" id="A0A840CWH8"/>
<feature type="transmembrane region" description="Helical" evidence="1">
    <location>
        <begin position="190"/>
        <end position="212"/>
    </location>
</feature>
<keyword evidence="1" id="KW-1133">Transmembrane helix</keyword>
<evidence type="ECO:0000313" key="2">
    <source>
        <dbReference type="EMBL" id="MBB4037964.1"/>
    </source>
</evidence>
<feature type="transmembrane region" description="Helical" evidence="1">
    <location>
        <begin position="161"/>
        <end position="184"/>
    </location>
</feature>
<comment type="caution">
    <text evidence="2">The sequence shown here is derived from an EMBL/GenBank/DDBJ whole genome shotgun (WGS) entry which is preliminary data.</text>
</comment>
<accession>A0A840CWH8</accession>
<feature type="transmembrane region" description="Helical" evidence="1">
    <location>
        <begin position="129"/>
        <end position="149"/>
    </location>
</feature>
<organism evidence="2 3">
    <name type="scientific">Dysgonomonas hofstadii</name>
    <dbReference type="NCBI Taxonomy" id="637886"/>
    <lineage>
        <taxon>Bacteria</taxon>
        <taxon>Pseudomonadati</taxon>
        <taxon>Bacteroidota</taxon>
        <taxon>Bacteroidia</taxon>
        <taxon>Bacteroidales</taxon>
        <taxon>Dysgonomonadaceae</taxon>
        <taxon>Dysgonomonas</taxon>
    </lineage>
</organism>
<evidence type="ECO:0008006" key="4">
    <source>
        <dbReference type="Google" id="ProtNLM"/>
    </source>
</evidence>
<keyword evidence="1" id="KW-0812">Transmembrane</keyword>
<feature type="transmembrane region" description="Helical" evidence="1">
    <location>
        <begin position="224"/>
        <end position="249"/>
    </location>
</feature>
<dbReference type="Pfam" id="PF12412">
    <property type="entry name" value="DUF3667"/>
    <property type="match status" value="1"/>
</dbReference>
<evidence type="ECO:0000313" key="3">
    <source>
        <dbReference type="Proteomes" id="UP000555103"/>
    </source>
</evidence>
<sequence>MDTSSNLCKNCGETTSGKYCINCGQEAKTGRIDRHYIIHEIQHTVFHVDRGILYTIKELLVRPGSTIREYLLGKRVSYFKPFAFVIIMGTIYGFMGYFFKVYPEESIMFSDPGNADANRYSQQTIDWIYGHYSLVMLAFIPFYALASYIMFRKTGYNYIEFLVISSYISGIQIFLHIVTYFIYYLTLSDWIVGFILLISYLYAIWTYIQLFGTKSWVSVIFRTLISTVLSVFFIMITSTAFFVILFILFPGLRP</sequence>
<dbReference type="InterPro" id="IPR022134">
    <property type="entry name" value="DUF3667"/>
</dbReference>
<dbReference type="EMBL" id="JACIEP010000020">
    <property type="protein sequence ID" value="MBB4037964.1"/>
    <property type="molecule type" value="Genomic_DNA"/>
</dbReference>